<keyword evidence="3" id="KW-0378">Hydrolase</keyword>
<keyword evidence="3" id="KW-0482">Metalloprotease</keyword>
<dbReference type="EMBL" id="FUZV01000002">
    <property type="protein sequence ID" value="SKC72872.1"/>
    <property type="molecule type" value="Genomic_DNA"/>
</dbReference>
<feature type="signal peptide" evidence="2">
    <location>
        <begin position="1"/>
        <end position="30"/>
    </location>
</feature>
<accession>A0A1T5LA64</accession>
<dbReference type="PANTHER" id="PTHR41775:SF1">
    <property type="entry name" value="PEPTIDASE M6-LIKE DOMAIN-CONTAINING PROTEIN"/>
    <property type="match status" value="1"/>
</dbReference>
<keyword evidence="4" id="KW-1185">Reference proteome</keyword>
<dbReference type="AlphaFoldDB" id="A0A1T5LA64"/>
<dbReference type="SUPFAM" id="SSF55486">
    <property type="entry name" value="Metalloproteases ('zincins'), catalytic domain"/>
    <property type="match status" value="1"/>
</dbReference>
<sequence length="533" mass="57082">MQNRSKRAGGVLRWAYCALLVALASGSAQAQSSPDIEQGRLSLHWGDPAPVARGRAQMAPRLRAQLTTDDGRRIPMEAGLARRAAADLPALANRRVAVSFKRLPVAGQRRLQRVPEVIVPIDAATLTTPRSGSAGQVMAAASVLGTTRWVTLMCRFSDIASEQKDKTFFNNQYGAAVGQLGHYWSEVSYGKINLTGSSAEGWFALPNPRATYVTTGTDGEDDADLDRLFQDCVAAADPTVNFNGVQGINMMFNGELDGFAWGGGSCATFEGARRCTSVTWNPPWSFSNLAPLAHEMGHGYGLPHSDNSDGDDDTYDNPWDVMSDGWYNATTSATYGTLPKHIAMIQRDRLGWVAAARKLELSYGAGGSRQVELQFASLAGATGVQMIVLPLQAQPDPAQTVRYTLEARRPIGTYEGNLAGTAVIIHRLFDGTAYSQDTSVPPGDRANNEGSMFKVGESWSAPGGAYLLRVDAATANGFLLTLTSAQLGQVTGGNLPARRLSATATRAASAPASTSDYRRAPATRRPPIRARLR</sequence>
<dbReference type="GO" id="GO:0008237">
    <property type="term" value="F:metallopeptidase activity"/>
    <property type="evidence" value="ECO:0007669"/>
    <property type="project" value="UniProtKB-KW"/>
</dbReference>
<gene>
    <name evidence="3" type="ORF">SAMN06296058_2193</name>
</gene>
<dbReference type="Gene3D" id="3.40.390.10">
    <property type="entry name" value="Collagenase (Catalytic Domain)"/>
    <property type="match status" value="1"/>
</dbReference>
<protein>
    <submittedName>
        <fullName evidence="3">M6 family metalloprotease domain-containing protein</fullName>
    </submittedName>
</protein>
<dbReference type="Proteomes" id="UP000190341">
    <property type="component" value="Unassembled WGS sequence"/>
</dbReference>
<dbReference type="RefSeq" id="WP_079724575.1">
    <property type="nucleotide sequence ID" value="NZ_BMCL01000001.1"/>
</dbReference>
<feature type="compositionally biased region" description="Low complexity" evidence="1">
    <location>
        <begin position="501"/>
        <end position="515"/>
    </location>
</feature>
<reference evidence="3 4" key="1">
    <citation type="submission" date="2017-02" db="EMBL/GenBank/DDBJ databases">
        <authorList>
            <person name="Peterson S.W."/>
        </authorList>
    </citation>
    <scope>NUCLEOTIDE SEQUENCE [LARGE SCALE GENOMIC DNA]</scope>
    <source>
        <strain evidence="3 4">P15</strain>
    </source>
</reference>
<evidence type="ECO:0000313" key="3">
    <source>
        <dbReference type="EMBL" id="SKC72872.1"/>
    </source>
</evidence>
<keyword evidence="3" id="KW-0645">Protease</keyword>
<proteinExistence type="predicted"/>
<feature type="chain" id="PRO_5013046841" evidence="2">
    <location>
        <begin position="31"/>
        <end position="533"/>
    </location>
</feature>
<evidence type="ECO:0000256" key="1">
    <source>
        <dbReference type="SAM" id="MobiDB-lite"/>
    </source>
</evidence>
<dbReference type="InterPro" id="IPR024079">
    <property type="entry name" value="MetalloPept_cat_dom_sf"/>
</dbReference>
<evidence type="ECO:0000313" key="4">
    <source>
        <dbReference type="Proteomes" id="UP000190341"/>
    </source>
</evidence>
<dbReference type="OrthoDB" id="5523924at2"/>
<keyword evidence="2" id="KW-0732">Signal</keyword>
<dbReference type="PANTHER" id="PTHR41775">
    <property type="entry name" value="SECRETED PROTEIN-RELATED"/>
    <property type="match status" value="1"/>
</dbReference>
<evidence type="ECO:0000256" key="2">
    <source>
        <dbReference type="SAM" id="SignalP"/>
    </source>
</evidence>
<feature type="region of interest" description="Disordered" evidence="1">
    <location>
        <begin position="501"/>
        <end position="533"/>
    </location>
</feature>
<dbReference type="STRING" id="428993.SAMN06296058_2193"/>
<name>A0A1T5LA64_9GAMM</name>
<organism evidence="3 4">
    <name type="scientific">Pseudoxanthomonas indica</name>
    <dbReference type="NCBI Taxonomy" id="428993"/>
    <lineage>
        <taxon>Bacteria</taxon>
        <taxon>Pseudomonadati</taxon>
        <taxon>Pseudomonadota</taxon>
        <taxon>Gammaproteobacteria</taxon>
        <taxon>Lysobacterales</taxon>
        <taxon>Lysobacteraceae</taxon>
        <taxon>Pseudoxanthomonas</taxon>
    </lineage>
</organism>
<dbReference type="GO" id="GO:0006508">
    <property type="term" value="P:proteolysis"/>
    <property type="evidence" value="ECO:0007669"/>
    <property type="project" value="UniProtKB-KW"/>
</dbReference>